<dbReference type="InterPro" id="IPR005198">
    <property type="entry name" value="Glyco_hydro_76"/>
</dbReference>
<sequence>MKCHFDTDQADQPASQKSRTRMPASISTRFVSRWAPVCPPEGTWTSNFEGLCSNSLPHPLRTRFNVDSYIWQAAAAPPPWSPQELGCEVLAWLYIMLCRSFRALSLLSFGVASISAASQNYTGNAEAAFQVLQAWYNTNTGIWNTTGWWNSANCLTVIGDLAAVDPSVKAQVSAVYANTIVAAANLNLGVSKFVLPDYNIETLYTNPKPGIVSRQANPKGFLNGFYDDEGWWALGWIQAYDVTGTAEYLDEAIDIFMDMKNGSTTPCHGGIWWDKAETYVNAIANELYLSVAAHLANRVPQNRTFYLSIAESQWNWFQQSGMINSKSLINDGLTSACKNNNGTVWSYNQGVILGALVELNKASPNTTYISTAKSIATAAIKDLSDSNGVLHDPCEPNCGADGSQFKGIFMRNLQILQAASPDKSYLSFIATNAASIWAKDRNAANQLSVDWAGPFVGSANASTQSSALDALVAAAAFQEQLGNGIASRRRGRLWQ</sequence>
<dbReference type="Pfam" id="PF03663">
    <property type="entry name" value="Glyco_hydro_76"/>
    <property type="match status" value="1"/>
</dbReference>
<dbReference type="Proteomes" id="UP000235786">
    <property type="component" value="Unassembled WGS sequence"/>
</dbReference>
<evidence type="ECO:0000313" key="2">
    <source>
        <dbReference type="EMBL" id="PMD48044.1"/>
    </source>
</evidence>
<dbReference type="SUPFAM" id="SSF48208">
    <property type="entry name" value="Six-hairpin glycosidases"/>
    <property type="match status" value="1"/>
</dbReference>
<keyword evidence="3" id="KW-1185">Reference proteome</keyword>
<accession>A0A2J6SBA1</accession>
<proteinExistence type="predicted"/>
<dbReference type="InterPro" id="IPR053169">
    <property type="entry name" value="MUG_Protein"/>
</dbReference>
<gene>
    <name evidence="2" type="ORF">L207DRAFT_505130</name>
</gene>
<feature type="region of interest" description="Disordered" evidence="1">
    <location>
        <begin position="1"/>
        <end position="23"/>
    </location>
</feature>
<dbReference type="STRING" id="1149755.A0A2J6SBA1"/>
<dbReference type="PANTHER" id="PTHR47791">
    <property type="entry name" value="MEIOTICALLY UP-REGULATED GENE 191 PROTEIN"/>
    <property type="match status" value="1"/>
</dbReference>
<organism evidence="2 3">
    <name type="scientific">Hyaloscypha variabilis (strain UAMH 11265 / GT02V1 / F)</name>
    <name type="common">Meliniomyces variabilis</name>
    <dbReference type="NCBI Taxonomy" id="1149755"/>
    <lineage>
        <taxon>Eukaryota</taxon>
        <taxon>Fungi</taxon>
        <taxon>Dikarya</taxon>
        <taxon>Ascomycota</taxon>
        <taxon>Pezizomycotina</taxon>
        <taxon>Leotiomycetes</taxon>
        <taxon>Helotiales</taxon>
        <taxon>Hyaloscyphaceae</taxon>
        <taxon>Hyaloscypha</taxon>
        <taxon>Hyaloscypha variabilis</taxon>
    </lineage>
</organism>
<dbReference type="InterPro" id="IPR008928">
    <property type="entry name" value="6-hairpin_glycosidase_sf"/>
</dbReference>
<keyword evidence="2" id="KW-0378">Hydrolase</keyword>
<dbReference type="Gene3D" id="1.50.10.20">
    <property type="match status" value="1"/>
</dbReference>
<dbReference type="OrthoDB" id="9984024at2759"/>
<name>A0A2J6SBA1_HYAVF</name>
<evidence type="ECO:0000313" key="3">
    <source>
        <dbReference type="Proteomes" id="UP000235786"/>
    </source>
</evidence>
<dbReference type="GO" id="GO:0005975">
    <property type="term" value="P:carbohydrate metabolic process"/>
    <property type="evidence" value="ECO:0007669"/>
    <property type="project" value="InterPro"/>
</dbReference>
<reference evidence="2 3" key="1">
    <citation type="submission" date="2016-04" db="EMBL/GenBank/DDBJ databases">
        <title>A degradative enzymes factory behind the ericoid mycorrhizal symbiosis.</title>
        <authorList>
            <consortium name="DOE Joint Genome Institute"/>
            <person name="Martino E."/>
            <person name="Morin E."/>
            <person name="Grelet G."/>
            <person name="Kuo A."/>
            <person name="Kohler A."/>
            <person name="Daghino S."/>
            <person name="Barry K."/>
            <person name="Choi C."/>
            <person name="Cichocki N."/>
            <person name="Clum A."/>
            <person name="Copeland A."/>
            <person name="Hainaut M."/>
            <person name="Haridas S."/>
            <person name="Labutti K."/>
            <person name="Lindquist E."/>
            <person name="Lipzen A."/>
            <person name="Khouja H.-R."/>
            <person name="Murat C."/>
            <person name="Ohm R."/>
            <person name="Olson A."/>
            <person name="Spatafora J."/>
            <person name="Veneault-Fourrey C."/>
            <person name="Henrissat B."/>
            <person name="Grigoriev I."/>
            <person name="Martin F."/>
            <person name="Perotto S."/>
        </authorList>
    </citation>
    <scope>NUCLEOTIDE SEQUENCE [LARGE SCALE GENOMIC DNA]</scope>
    <source>
        <strain evidence="2 3">F</strain>
    </source>
</reference>
<protein>
    <submittedName>
        <fullName evidence="2">Glycoside hydrolase family 76 protein</fullName>
    </submittedName>
</protein>
<dbReference type="PANTHER" id="PTHR47791:SF1">
    <property type="entry name" value="ENDO MANNANASE, GH76 FAMILY (EUROFUNG)"/>
    <property type="match status" value="1"/>
</dbReference>
<evidence type="ECO:0000256" key="1">
    <source>
        <dbReference type="SAM" id="MobiDB-lite"/>
    </source>
</evidence>
<dbReference type="EMBL" id="KZ613937">
    <property type="protein sequence ID" value="PMD48044.1"/>
    <property type="molecule type" value="Genomic_DNA"/>
</dbReference>
<dbReference type="AlphaFoldDB" id="A0A2J6SBA1"/>
<dbReference type="GO" id="GO:0016787">
    <property type="term" value="F:hydrolase activity"/>
    <property type="evidence" value="ECO:0007669"/>
    <property type="project" value="UniProtKB-KW"/>
</dbReference>